<keyword evidence="7 9" id="KW-0808">Transferase</keyword>
<dbReference type="SUPFAM" id="SSF53335">
    <property type="entry name" value="S-adenosyl-L-methionine-dependent methyltransferases"/>
    <property type="match status" value="1"/>
</dbReference>
<dbReference type="InterPro" id="IPR022474">
    <property type="entry name" value="Thiopur_S-MeTfrase_Se/Te_detox"/>
</dbReference>
<evidence type="ECO:0000313" key="10">
    <source>
        <dbReference type="EMBL" id="PVZ71796.1"/>
    </source>
</evidence>
<feature type="binding site" evidence="9">
    <location>
        <position position="124"/>
    </location>
    <ligand>
        <name>S-adenosyl-L-methionine</name>
        <dbReference type="ChEBI" id="CHEBI:59789"/>
    </ligand>
</feature>
<feature type="binding site" evidence="9">
    <location>
        <position position="10"/>
    </location>
    <ligand>
        <name>S-adenosyl-L-methionine</name>
        <dbReference type="ChEBI" id="CHEBI:59789"/>
    </ligand>
</feature>
<evidence type="ECO:0000256" key="9">
    <source>
        <dbReference type="HAMAP-Rule" id="MF_00812"/>
    </source>
</evidence>
<reference evidence="10 11" key="1">
    <citation type="submission" date="2018-04" db="EMBL/GenBank/DDBJ databases">
        <title>Thalassorhabdus spongiae gen. nov., sp. nov., isolated from a marine sponge in South-West Iceland.</title>
        <authorList>
            <person name="Knobloch S."/>
            <person name="Daussin A."/>
            <person name="Johannsson R."/>
            <person name="Marteinsson V.T."/>
        </authorList>
    </citation>
    <scope>NUCLEOTIDE SEQUENCE [LARGE SCALE GENOMIC DNA]</scope>
    <source>
        <strain evidence="10 11">Hp12</strain>
    </source>
</reference>
<dbReference type="PANTHER" id="PTHR10259">
    <property type="entry name" value="THIOPURINE S-METHYLTRANSFERASE"/>
    <property type="match status" value="1"/>
</dbReference>
<dbReference type="GO" id="GO:0032259">
    <property type="term" value="P:methylation"/>
    <property type="evidence" value="ECO:0007669"/>
    <property type="project" value="UniProtKB-KW"/>
</dbReference>
<dbReference type="OrthoDB" id="9778208at2"/>
<dbReference type="Proteomes" id="UP000244906">
    <property type="component" value="Unassembled WGS sequence"/>
</dbReference>
<feature type="binding site" evidence="9">
    <location>
        <position position="48"/>
    </location>
    <ligand>
        <name>S-adenosyl-L-methionine</name>
        <dbReference type="ChEBI" id="CHEBI:59789"/>
    </ligand>
</feature>
<protein>
    <recommendedName>
        <fullName evidence="4 9">Thiopurine S-methyltransferase</fullName>
        <ecNumber evidence="4 9">2.1.1.67</ecNumber>
    </recommendedName>
    <alternativeName>
        <fullName evidence="9">Thiopurine methyltransferase</fullName>
    </alternativeName>
</protein>
<dbReference type="GO" id="GO:0005737">
    <property type="term" value="C:cytoplasm"/>
    <property type="evidence" value="ECO:0007669"/>
    <property type="project" value="UniProtKB-SubCell"/>
</dbReference>
<dbReference type="HAMAP" id="MF_00812">
    <property type="entry name" value="Thiopur_methtran"/>
    <property type="match status" value="1"/>
</dbReference>
<dbReference type="NCBIfam" id="NF009732">
    <property type="entry name" value="PRK13255.1"/>
    <property type="match status" value="1"/>
</dbReference>
<accession>A0A2V1GYE1</accession>
<sequence length="221" mass="25650">MEHQFWHNKWEQKQIGFHLPHSHPLLEKYWLSQTAGHKPGHATVLVPLCGKSIDLLWLRQQKFNVQGVELSAIAASDFFSEQQLTPTITTKKDFSHYSVDQLEIMVGDFFKLSETNTYSLIYDRAALIALPQKMQKNYIDKLYQITAPGSNILLITLDYDTQNDTIIGPPFSTSPQQVEQLFANNWQVKQLERADVLQQEGKFRKKGAQWVYETAWLIQRK</sequence>
<evidence type="ECO:0000256" key="4">
    <source>
        <dbReference type="ARBA" id="ARBA00011905"/>
    </source>
</evidence>
<keyword evidence="11" id="KW-1185">Reference proteome</keyword>
<evidence type="ECO:0000256" key="8">
    <source>
        <dbReference type="ARBA" id="ARBA00022691"/>
    </source>
</evidence>
<comment type="similarity">
    <text evidence="3 9">Belongs to the class I-like SAM-binding methyltransferase superfamily. TPMT family.</text>
</comment>
<dbReference type="FunFam" id="3.40.50.150:FF:000101">
    <property type="entry name" value="Thiopurine S-methyltransferase"/>
    <property type="match status" value="1"/>
</dbReference>
<dbReference type="PANTHER" id="PTHR10259:SF11">
    <property type="entry name" value="THIOPURINE S-METHYLTRANSFERASE"/>
    <property type="match status" value="1"/>
</dbReference>
<comment type="catalytic activity">
    <reaction evidence="1 9">
        <text>S-adenosyl-L-methionine + a thiopurine = S-adenosyl-L-homocysteine + a thiopurine S-methylether.</text>
        <dbReference type="EC" id="2.1.1.67"/>
    </reaction>
</comment>
<evidence type="ECO:0000256" key="3">
    <source>
        <dbReference type="ARBA" id="ARBA00008145"/>
    </source>
</evidence>
<dbReference type="GO" id="GO:0010038">
    <property type="term" value="P:response to metal ion"/>
    <property type="evidence" value="ECO:0007669"/>
    <property type="project" value="InterPro"/>
</dbReference>
<keyword evidence="5 9" id="KW-0963">Cytoplasm</keyword>
<dbReference type="Gene3D" id="3.40.50.150">
    <property type="entry name" value="Vaccinia Virus protein VP39"/>
    <property type="match status" value="1"/>
</dbReference>
<dbReference type="InterPro" id="IPR025835">
    <property type="entry name" value="Thiopurine_S-MeTrfase"/>
</dbReference>
<evidence type="ECO:0000313" key="11">
    <source>
        <dbReference type="Proteomes" id="UP000244906"/>
    </source>
</evidence>
<dbReference type="GO" id="GO:0008119">
    <property type="term" value="F:thiopurine S-methyltransferase activity"/>
    <property type="evidence" value="ECO:0007669"/>
    <property type="project" value="UniProtKB-UniRule"/>
</dbReference>
<dbReference type="AlphaFoldDB" id="A0A2V1GYE1"/>
<gene>
    <name evidence="9" type="primary">tpm</name>
    <name evidence="10" type="ORF">DC094_01855</name>
</gene>
<evidence type="ECO:0000256" key="1">
    <source>
        <dbReference type="ARBA" id="ARBA00000903"/>
    </source>
</evidence>
<evidence type="ECO:0000256" key="2">
    <source>
        <dbReference type="ARBA" id="ARBA00004496"/>
    </source>
</evidence>
<organism evidence="10 11">
    <name type="scientific">Pelagibaculum spongiae</name>
    <dbReference type="NCBI Taxonomy" id="2080658"/>
    <lineage>
        <taxon>Bacteria</taxon>
        <taxon>Pseudomonadati</taxon>
        <taxon>Pseudomonadota</taxon>
        <taxon>Gammaproteobacteria</taxon>
        <taxon>Oceanospirillales</taxon>
        <taxon>Pelagibaculum</taxon>
    </lineage>
</organism>
<keyword evidence="6 9" id="KW-0489">Methyltransferase</keyword>
<comment type="subcellular location">
    <subcellularLocation>
        <location evidence="2 9">Cytoplasm</location>
    </subcellularLocation>
</comment>
<dbReference type="PIRSF" id="PIRSF023956">
    <property type="entry name" value="Thiopurine_S-methyltransferase"/>
    <property type="match status" value="1"/>
</dbReference>
<dbReference type="RefSeq" id="WP_116685384.1">
    <property type="nucleotide sequence ID" value="NZ_CAWNYD010000001.1"/>
</dbReference>
<dbReference type="InterPro" id="IPR029063">
    <property type="entry name" value="SAM-dependent_MTases_sf"/>
</dbReference>
<comment type="caution">
    <text evidence="10">The sequence shown here is derived from an EMBL/GenBank/DDBJ whole genome shotgun (WGS) entry which is preliminary data.</text>
</comment>
<dbReference type="Pfam" id="PF05724">
    <property type="entry name" value="TPMT"/>
    <property type="match status" value="1"/>
</dbReference>
<proteinExistence type="inferred from homology"/>
<dbReference type="NCBIfam" id="TIGR03840">
    <property type="entry name" value="TMPT_Se_Te"/>
    <property type="match status" value="1"/>
</dbReference>
<dbReference type="PROSITE" id="PS51585">
    <property type="entry name" value="SAM_MT_TPMT"/>
    <property type="match status" value="1"/>
</dbReference>
<dbReference type="InterPro" id="IPR008854">
    <property type="entry name" value="TPMT"/>
</dbReference>
<evidence type="ECO:0000256" key="6">
    <source>
        <dbReference type="ARBA" id="ARBA00022603"/>
    </source>
</evidence>
<evidence type="ECO:0000256" key="5">
    <source>
        <dbReference type="ARBA" id="ARBA00022490"/>
    </source>
</evidence>
<dbReference type="EMBL" id="QDDL01000001">
    <property type="protein sequence ID" value="PVZ71796.1"/>
    <property type="molecule type" value="Genomic_DNA"/>
</dbReference>
<evidence type="ECO:0000256" key="7">
    <source>
        <dbReference type="ARBA" id="ARBA00022679"/>
    </source>
</evidence>
<dbReference type="EC" id="2.1.1.67" evidence="4 9"/>
<keyword evidence="8 9" id="KW-0949">S-adenosyl-L-methionine</keyword>
<name>A0A2V1GYE1_9GAMM</name>
<feature type="binding site" evidence="9">
    <location>
        <position position="69"/>
    </location>
    <ligand>
        <name>S-adenosyl-L-methionine</name>
        <dbReference type="ChEBI" id="CHEBI:59789"/>
    </ligand>
</feature>